<dbReference type="PROSITE" id="PS50835">
    <property type="entry name" value="IG_LIKE"/>
    <property type="match status" value="7"/>
</dbReference>
<dbReference type="SUPFAM" id="SSF48726">
    <property type="entry name" value="Immunoglobulin"/>
    <property type="match status" value="9"/>
</dbReference>
<feature type="region of interest" description="Disordered" evidence="7">
    <location>
        <begin position="1140"/>
        <end position="1258"/>
    </location>
</feature>
<feature type="domain" description="Ig-like" evidence="9">
    <location>
        <begin position="270"/>
        <end position="363"/>
    </location>
</feature>
<dbReference type="InterPro" id="IPR013783">
    <property type="entry name" value="Ig-like_fold"/>
</dbReference>
<name>A0A9D4ML40_DREPO</name>
<accession>A0A9D4ML40</accession>
<dbReference type="GO" id="GO:0050839">
    <property type="term" value="F:cell adhesion molecule binding"/>
    <property type="evidence" value="ECO:0007669"/>
    <property type="project" value="TreeGrafter"/>
</dbReference>
<keyword evidence="2" id="KW-0677">Repeat</keyword>
<evidence type="ECO:0000256" key="7">
    <source>
        <dbReference type="SAM" id="MobiDB-lite"/>
    </source>
</evidence>
<dbReference type="PANTHER" id="PTHR11640">
    <property type="entry name" value="NEPHRIN"/>
    <property type="match status" value="1"/>
</dbReference>
<evidence type="ECO:0000313" key="11">
    <source>
        <dbReference type="EMBL" id="KAH3878110.1"/>
    </source>
</evidence>
<evidence type="ECO:0000256" key="8">
    <source>
        <dbReference type="SAM" id="Phobius"/>
    </source>
</evidence>
<evidence type="ECO:0000256" key="2">
    <source>
        <dbReference type="ARBA" id="ARBA00022737"/>
    </source>
</evidence>
<keyword evidence="4" id="KW-1015">Disulfide bond</keyword>
<dbReference type="SMART" id="SM00409">
    <property type="entry name" value="IG"/>
    <property type="match status" value="8"/>
</dbReference>
<dbReference type="SUPFAM" id="SSF49265">
    <property type="entry name" value="Fibronectin type III"/>
    <property type="match status" value="1"/>
</dbReference>
<dbReference type="InterPro" id="IPR013162">
    <property type="entry name" value="CD80_C2-set"/>
</dbReference>
<dbReference type="InterPro" id="IPR051275">
    <property type="entry name" value="Cell_adhesion_signaling"/>
</dbReference>
<dbReference type="InterPro" id="IPR003961">
    <property type="entry name" value="FN3_dom"/>
</dbReference>
<proteinExistence type="predicted"/>
<feature type="compositionally biased region" description="Polar residues" evidence="7">
    <location>
        <begin position="1218"/>
        <end position="1230"/>
    </location>
</feature>
<keyword evidence="8" id="KW-1133">Transmembrane helix</keyword>
<evidence type="ECO:0000256" key="5">
    <source>
        <dbReference type="ARBA" id="ARBA00023180"/>
    </source>
</evidence>
<feature type="domain" description="Ig-like" evidence="9">
    <location>
        <begin position="373"/>
        <end position="463"/>
    </location>
</feature>
<keyword evidence="12" id="KW-1185">Reference proteome</keyword>
<dbReference type="GO" id="GO:0098609">
    <property type="term" value="P:cell-cell adhesion"/>
    <property type="evidence" value="ECO:0007669"/>
    <property type="project" value="TreeGrafter"/>
</dbReference>
<dbReference type="InterPro" id="IPR036179">
    <property type="entry name" value="Ig-like_dom_sf"/>
</dbReference>
<dbReference type="Pfam" id="PF13927">
    <property type="entry name" value="Ig_3"/>
    <property type="match status" value="4"/>
</dbReference>
<evidence type="ECO:0000259" key="9">
    <source>
        <dbReference type="PROSITE" id="PS50835"/>
    </source>
</evidence>
<sequence length="1258" mass="136782">FARQIPGFGGRYSVIGDDRTEFNLQIVNTDLSDDDDFHCQVGPADGDPPLMAKAHLTVLVPPTAPEIENYASGSRVEVKHTEPVLQLTCKSNRGKPAAVIKWFRNSDEITEGVVYTAAPISGDKREDATSVLTLRPTYPNDNNVNVTCQAYNNALINGPLRTTVVISVLYPPDPPVIQGYKVGQVVRVGDTVAMTCESIGGNPTAQVAWYKGSAQVDYLYHSTPEKAYNELILTAQKTDNNAEYRCEAWNLVNAAKPLSVTQTIIVHFAPTKASITGTREAKAGETLTLTCTTSNSNPAAVITWIPQGVGAANSRSRTEASPDGGFITISDIDITLTGQQTNAIYTCSATNHELGVTVADTATVGVLYPPEPPMITGYNEGEAVKAGNVLKMRCTALRGNPPATLVWKKGDVDMTEVRNMTAGNIPSLEVSILTKPDDNNAIYKCLASNRATETPLEALRKVSVHFSPTSVNITSEPLIARAGQQLHLTCISRTSNPPAVITWMHNNRQMTGTNLGHTDAEFGGKSTKNVLEFTPTSADHDTAYGCRASNLAIQESVHDAITLNVRFKPEFRGKEASIVINAGESRVVDLSATANPSNSTYQLKRGTTIVNQGDIGSFSLEGGVLTISAISKDDAGQFTIVAINAEGMSSFDFNINVQYPAEITEANAVEGDDGTSVTLKCHVKGNPMVAEMVTWKRDNFDMTRTLSSYADGVGSLLIESLQRKDSGSFTCIADNRIGSPVEKTVALTVKFTPEIDKAPEFNKAASQTGRTGRLICRAQGAPTVTFQWQKDGVNIAADSVKYEIQEKVTESIEFENVLLIKNVQKSDYGMYQCIVTNEKGEDRLPVVFDDTTKPDPPRDVEFVNATHNSLTVRWKAGFDGGLTQTFRVRYKVTDMSAGYTYVDVLPPDANIFTVKGLSLGTDYELTVMAHNELGGSDYAAVPVIAKTSNLKPKSDVQSEKEEGEDMPVIIILVVCVVGILLLALNIGLILFFVRRRKKRMENNSDTTSNTNTMELYGPTKETQLYPIHPTDESRSYGTNDKYTEDDYSDDYKSYEEDDLKRVFLPPPEYGGVTYSHNKLDSPTFDHRHPMGADLPYGNGSDTDSCRKSPWQYEADAYKPSARGKGTFDSDYADSYRDQHSRYVPNGRLGGGLHTRPKSITELSERSSRPSSRGTGQKTPPPPPTRSSSKGAVEHAIPPLPARNYESTEAMPRYVPAPGSSSYGGSMNVIANPSYDGPSVPTSSHQPADPTDDMRGYLV</sequence>
<dbReference type="Pfam" id="PF08205">
    <property type="entry name" value="C2-set_2"/>
    <property type="match status" value="2"/>
</dbReference>
<comment type="caution">
    <text evidence="11">The sequence shown here is derived from an EMBL/GenBank/DDBJ whole genome shotgun (WGS) entry which is preliminary data.</text>
</comment>
<dbReference type="CDD" id="cd00096">
    <property type="entry name" value="Ig"/>
    <property type="match status" value="1"/>
</dbReference>
<dbReference type="InterPro" id="IPR003599">
    <property type="entry name" value="Ig_sub"/>
</dbReference>
<dbReference type="EMBL" id="JAIWYP010000001">
    <property type="protein sequence ID" value="KAH3878110.1"/>
    <property type="molecule type" value="Genomic_DNA"/>
</dbReference>
<comment type="subcellular location">
    <subcellularLocation>
        <location evidence="1">Membrane</location>
        <topology evidence="1">Single-pass type I membrane protein</topology>
    </subcellularLocation>
</comment>
<feature type="domain" description="Ig-like" evidence="9">
    <location>
        <begin position="65"/>
        <end position="167"/>
    </location>
</feature>
<evidence type="ECO:0000256" key="4">
    <source>
        <dbReference type="ARBA" id="ARBA00023157"/>
    </source>
</evidence>
<dbReference type="PROSITE" id="PS50853">
    <property type="entry name" value="FN3"/>
    <property type="match status" value="1"/>
</dbReference>
<dbReference type="AlphaFoldDB" id="A0A9D4ML40"/>
<gene>
    <name evidence="11" type="ORF">DPMN_001994</name>
</gene>
<evidence type="ECO:0000259" key="10">
    <source>
        <dbReference type="PROSITE" id="PS50853"/>
    </source>
</evidence>
<feature type="domain" description="Ig-like" evidence="9">
    <location>
        <begin position="468"/>
        <end position="564"/>
    </location>
</feature>
<keyword evidence="6" id="KW-0393">Immunoglobulin domain</keyword>
<evidence type="ECO:0008006" key="13">
    <source>
        <dbReference type="Google" id="ProtNLM"/>
    </source>
</evidence>
<dbReference type="Gene3D" id="2.60.40.10">
    <property type="entry name" value="Immunoglobulins"/>
    <property type="match status" value="10"/>
</dbReference>
<feature type="domain" description="Ig-like" evidence="9">
    <location>
        <begin position="753"/>
        <end position="845"/>
    </location>
</feature>
<feature type="non-terminal residue" evidence="11">
    <location>
        <position position="1258"/>
    </location>
</feature>
<organism evidence="11 12">
    <name type="scientific">Dreissena polymorpha</name>
    <name type="common">Zebra mussel</name>
    <name type="synonym">Mytilus polymorpha</name>
    <dbReference type="NCBI Taxonomy" id="45954"/>
    <lineage>
        <taxon>Eukaryota</taxon>
        <taxon>Metazoa</taxon>
        <taxon>Spiralia</taxon>
        <taxon>Lophotrochozoa</taxon>
        <taxon>Mollusca</taxon>
        <taxon>Bivalvia</taxon>
        <taxon>Autobranchia</taxon>
        <taxon>Heteroconchia</taxon>
        <taxon>Euheterodonta</taxon>
        <taxon>Imparidentia</taxon>
        <taxon>Neoheterodontei</taxon>
        <taxon>Myida</taxon>
        <taxon>Dreissenoidea</taxon>
        <taxon>Dreissenidae</taxon>
        <taxon>Dreissena</taxon>
    </lineage>
</organism>
<dbReference type="InterPro" id="IPR013098">
    <property type="entry name" value="Ig_I-set"/>
</dbReference>
<dbReference type="PANTHER" id="PTHR11640:SF136">
    <property type="entry name" value="NEPHRIN"/>
    <property type="match status" value="1"/>
</dbReference>
<dbReference type="GO" id="GO:0005911">
    <property type="term" value="C:cell-cell junction"/>
    <property type="evidence" value="ECO:0007669"/>
    <property type="project" value="TreeGrafter"/>
</dbReference>
<evidence type="ECO:0000313" key="12">
    <source>
        <dbReference type="Proteomes" id="UP000828390"/>
    </source>
</evidence>
<dbReference type="InterPro" id="IPR036116">
    <property type="entry name" value="FN3_sf"/>
</dbReference>
<evidence type="ECO:0000256" key="3">
    <source>
        <dbReference type="ARBA" id="ARBA00023136"/>
    </source>
</evidence>
<feature type="domain" description="Fibronectin type-III" evidence="10">
    <location>
        <begin position="856"/>
        <end position="950"/>
    </location>
</feature>
<reference evidence="11" key="1">
    <citation type="journal article" date="2019" name="bioRxiv">
        <title>The Genome of the Zebra Mussel, Dreissena polymorpha: A Resource for Invasive Species Research.</title>
        <authorList>
            <person name="McCartney M.A."/>
            <person name="Auch B."/>
            <person name="Kono T."/>
            <person name="Mallez S."/>
            <person name="Zhang Y."/>
            <person name="Obille A."/>
            <person name="Becker A."/>
            <person name="Abrahante J.E."/>
            <person name="Garbe J."/>
            <person name="Badalamenti J.P."/>
            <person name="Herman A."/>
            <person name="Mangelson H."/>
            <person name="Liachko I."/>
            <person name="Sullivan S."/>
            <person name="Sone E.D."/>
            <person name="Koren S."/>
            <person name="Silverstein K.A.T."/>
            <person name="Beckman K.B."/>
            <person name="Gohl D.M."/>
        </authorList>
    </citation>
    <scope>NUCLEOTIDE SEQUENCE</scope>
    <source>
        <strain evidence="11">Duluth1</strain>
        <tissue evidence="11">Whole animal</tissue>
    </source>
</reference>
<reference evidence="11" key="2">
    <citation type="submission" date="2020-11" db="EMBL/GenBank/DDBJ databases">
        <authorList>
            <person name="McCartney M.A."/>
            <person name="Auch B."/>
            <person name="Kono T."/>
            <person name="Mallez S."/>
            <person name="Becker A."/>
            <person name="Gohl D.M."/>
            <person name="Silverstein K.A.T."/>
            <person name="Koren S."/>
            <person name="Bechman K.B."/>
            <person name="Herman A."/>
            <person name="Abrahante J.E."/>
            <person name="Garbe J."/>
        </authorList>
    </citation>
    <scope>NUCLEOTIDE SEQUENCE</scope>
    <source>
        <strain evidence="11">Duluth1</strain>
        <tissue evidence="11">Whole animal</tissue>
    </source>
</reference>
<keyword evidence="8" id="KW-0812">Transmembrane</keyword>
<evidence type="ECO:0000256" key="6">
    <source>
        <dbReference type="ARBA" id="ARBA00023319"/>
    </source>
</evidence>
<dbReference type="SMART" id="SM00408">
    <property type="entry name" value="IGc2"/>
    <property type="match status" value="6"/>
</dbReference>
<dbReference type="Pfam" id="PF00041">
    <property type="entry name" value="fn3"/>
    <property type="match status" value="1"/>
</dbReference>
<keyword evidence="3 8" id="KW-0472">Membrane</keyword>
<keyword evidence="5" id="KW-0325">Glycoprotein</keyword>
<dbReference type="InterPro" id="IPR007110">
    <property type="entry name" value="Ig-like_dom"/>
</dbReference>
<feature type="domain" description="Ig-like" evidence="9">
    <location>
        <begin position="174"/>
        <end position="259"/>
    </location>
</feature>
<feature type="domain" description="Ig-like" evidence="9">
    <location>
        <begin position="660"/>
        <end position="746"/>
    </location>
</feature>
<dbReference type="InterPro" id="IPR003598">
    <property type="entry name" value="Ig_sub2"/>
</dbReference>
<dbReference type="CDD" id="cd00063">
    <property type="entry name" value="FN3"/>
    <property type="match status" value="1"/>
</dbReference>
<dbReference type="Pfam" id="PF07679">
    <property type="entry name" value="I-set"/>
    <property type="match status" value="1"/>
</dbReference>
<dbReference type="SMART" id="SM00060">
    <property type="entry name" value="FN3"/>
    <property type="match status" value="1"/>
</dbReference>
<feature type="transmembrane region" description="Helical" evidence="8">
    <location>
        <begin position="968"/>
        <end position="993"/>
    </location>
</feature>
<evidence type="ECO:0000256" key="1">
    <source>
        <dbReference type="ARBA" id="ARBA00004479"/>
    </source>
</evidence>
<dbReference type="Proteomes" id="UP000828390">
    <property type="component" value="Unassembled WGS sequence"/>
</dbReference>
<feature type="region of interest" description="Disordered" evidence="7">
    <location>
        <begin position="1083"/>
        <end position="1107"/>
    </location>
</feature>
<feature type="region of interest" description="Disordered" evidence="7">
    <location>
        <begin position="1023"/>
        <end position="1048"/>
    </location>
</feature>
<protein>
    <recommendedName>
        <fullName evidence="13">Nephrin</fullName>
    </recommendedName>
</protein>
<dbReference type="GO" id="GO:0005886">
    <property type="term" value="C:plasma membrane"/>
    <property type="evidence" value="ECO:0007669"/>
    <property type="project" value="TreeGrafter"/>
</dbReference>